<dbReference type="InterPro" id="IPR008758">
    <property type="entry name" value="Peptidase_S28"/>
</dbReference>
<organism evidence="7 8">
    <name type="scientific">Leptobrachium leishanense</name>
    <name type="common">Leishan spiny toad</name>
    <dbReference type="NCBI Taxonomy" id="445787"/>
    <lineage>
        <taxon>Eukaryota</taxon>
        <taxon>Metazoa</taxon>
        <taxon>Chordata</taxon>
        <taxon>Craniata</taxon>
        <taxon>Vertebrata</taxon>
        <taxon>Euteleostomi</taxon>
        <taxon>Amphibia</taxon>
        <taxon>Batrachia</taxon>
        <taxon>Anura</taxon>
        <taxon>Pelobatoidea</taxon>
        <taxon>Megophryidae</taxon>
        <taxon>Leptobrachium</taxon>
    </lineage>
</organism>
<dbReference type="GO" id="GO:0008239">
    <property type="term" value="F:dipeptidyl-peptidase activity"/>
    <property type="evidence" value="ECO:0007669"/>
    <property type="project" value="TreeGrafter"/>
</dbReference>
<dbReference type="InterPro" id="IPR042269">
    <property type="entry name" value="Ser_carbopepase_S28_SKS"/>
</dbReference>
<keyword evidence="5" id="KW-0325">Glycoprotein</keyword>
<dbReference type="Ensembl" id="ENSLLET00000036310.1">
    <property type="protein sequence ID" value="ENSLLEP00000034977.1"/>
    <property type="gene ID" value="ENSLLEG00000022003.1"/>
</dbReference>
<feature type="chain" id="PRO_5034123144" description="Thymus-specific serine protease" evidence="6">
    <location>
        <begin position="22"/>
        <end position="540"/>
    </location>
</feature>
<dbReference type="Pfam" id="PF05577">
    <property type="entry name" value="Peptidase_S28"/>
    <property type="match status" value="1"/>
</dbReference>
<dbReference type="PANTHER" id="PTHR11010">
    <property type="entry name" value="PROTEASE S28 PRO-X CARBOXYPEPTIDASE-RELATED"/>
    <property type="match status" value="1"/>
</dbReference>
<dbReference type="PANTHER" id="PTHR11010:SF11">
    <property type="entry name" value="THYMUS-SPECIFIC SERINE PROTEASE"/>
    <property type="match status" value="1"/>
</dbReference>
<feature type="signal peptide" evidence="6">
    <location>
        <begin position="1"/>
        <end position="21"/>
    </location>
</feature>
<evidence type="ECO:0000256" key="4">
    <source>
        <dbReference type="ARBA" id="ARBA00022801"/>
    </source>
</evidence>
<reference evidence="7" key="2">
    <citation type="submission" date="2025-09" db="UniProtKB">
        <authorList>
            <consortium name="Ensembl"/>
        </authorList>
    </citation>
    <scope>IDENTIFICATION</scope>
</reference>
<dbReference type="GeneTree" id="ENSGT00940000160281"/>
<evidence type="ECO:0000313" key="7">
    <source>
        <dbReference type="Ensembl" id="ENSLLEP00000034977.1"/>
    </source>
</evidence>
<dbReference type="Proteomes" id="UP000694569">
    <property type="component" value="Unplaced"/>
</dbReference>
<evidence type="ECO:0000256" key="1">
    <source>
        <dbReference type="ARBA" id="ARBA00011079"/>
    </source>
</evidence>
<dbReference type="GO" id="GO:0070008">
    <property type="term" value="F:serine-type exopeptidase activity"/>
    <property type="evidence" value="ECO:0007669"/>
    <property type="project" value="InterPro"/>
</dbReference>
<evidence type="ECO:0008006" key="9">
    <source>
        <dbReference type="Google" id="ProtNLM"/>
    </source>
</evidence>
<keyword evidence="3 6" id="KW-0732">Signal</keyword>
<reference evidence="7" key="1">
    <citation type="submission" date="2025-08" db="UniProtKB">
        <authorList>
            <consortium name="Ensembl"/>
        </authorList>
    </citation>
    <scope>IDENTIFICATION</scope>
</reference>
<proteinExistence type="inferred from homology"/>
<evidence type="ECO:0000313" key="8">
    <source>
        <dbReference type="Proteomes" id="UP000694569"/>
    </source>
</evidence>
<dbReference type="OrthoDB" id="1735038at2759"/>
<dbReference type="InterPro" id="IPR029058">
    <property type="entry name" value="AB_hydrolase_fold"/>
</dbReference>
<dbReference type="AlphaFoldDB" id="A0A8C5QC02"/>
<evidence type="ECO:0000256" key="2">
    <source>
        <dbReference type="ARBA" id="ARBA00022670"/>
    </source>
</evidence>
<protein>
    <recommendedName>
        <fullName evidence="9">Thymus-specific serine protease</fullName>
    </recommendedName>
</protein>
<sequence length="540" mass="60499">MAGSWLPRCLLLLLLLGVSHGAWNMRQIRHTLHRQRQLDSFKSFYIRLAFPKGASGYTEPIEGHYTQPLDHFNRRNNATYRQRYWINEEYWQRPDGPVFLYIGGEGSLSEFSVLSGEHVDLAQKHRALLVSLEHRYYGASINQDGLTLSEIRFLSSQQALADLASFHLFISQKYNLSPRNTWICYGGSYPGSLSAWFRLKFPHLVYGAIASSAPVRAKLDFTDYNKVVAKSLSDEAIGGSAKCLDLVKEGFRAVDALLHSGNTSELEKDFSSCDALSGPDDSAEFVGNLADIFMGAVQYNGEIRGNNVRRLCQIMTTESPQSAYEGLRKVNQGYMESMGLQCVQNSYEKSVADLNSTKINPVGVGERQWYYQTCTEFGYYQTCEDALCPFSPLITLNSQLALCTRVFQITMESVQQSVEFTNEFYGADHPKSSRIIFVNGYCGSGHLLAKICREGGGSPCSLSAEYAKALVEAISTTGIATLMFYVYKHLQFLPKFTFSNVCGSARGSPNLLLRDQGRLHMPRQSLHFNNRLFSGGLFTK</sequence>
<dbReference type="GO" id="GO:0005768">
    <property type="term" value="C:endosome"/>
    <property type="evidence" value="ECO:0007669"/>
    <property type="project" value="TreeGrafter"/>
</dbReference>
<dbReference type="GO" id="GO:0006508">
    <property type="term" value="P:proteolysis"/>
    <property type="evidence" value="ECO:0007669"/>
    <property type="project" value="UniProtKB-KW"/>
</dbReference>
<keyword evidence="2" id="KW-0645">Protease</keyword>
<evidence type="ECO:0000256" key="6">
    <source>
        <dbReference type="SAM" id="SignalP"/>
    </source>
</evidence>
<accession>A0A8C5QC02</accession>
<dbReference type="Gene3D" id="3.40.50.1820">
    <property type="entry name" value="alpha/beta hydrolase"/>
    <property type="match status" value="1"/>
</dbReference>
<dbReference type="Gene3D" id="1.20.120.980">
    <property type="entry name" value="Serine carboxypeptidase S28, SKS domain"/>
    <property type="match status" value="1"/>
</dbReference>
<dbReference type="GO" id="GO:0005764">
    <property type="term" value="C:lysosome"/>
    <property type="evidence" value="ECO:0007669"/>
    <property type="project" value="TreeGrafter"/>
</dbReference>
<evidence type="ECO:0000256" key="5">
    <source>
        <dbReference type="ARBA" id="ARBA00023180"/>
    </source>
</evidence>
<comment type="similarity">
    <text evidence="1">Belongs to the peptidase S28 family.</text>
</comment>
<keyword evidence="8" id="KW-1185">Reference proteome</keyword>
<evidence type="ECO:0000256" key="3">
    <source>
        <dbReference type="ARBA" id="ARBA00022729"/>
    </source>
</evidence>
<name>A0A8C5QC02_9ANUR</name>
<dbReference type="SUPFAM" id="SSF53474">
    <property type="entry name" value="alpha/beta-Hydrolases"/>
    <property type="match status" value="1"/>
</dbReference>
<keyword evidence="4" id="KW-0378">Hydrolase</keyword>